<dbReference type="GO" id="GO:0016779">
    <property type="term" value="F:nucleotidyltransferase activity"/>
    <property type="evidence" value="ECO:0007669"/>
    <property type="project" value="UniProtKB-KW"/>
</dbReference>
<dbReference type="SUPFAM" id="SSF53448">
    <property type="entry name" value="Nucleotide-diphospho-sugar transferases"/>
    <property type="match status" value="1"/>
</dbReference>
<sequence length="346" mass="38102">MLDSGAPLTVHHDIDMKVIIPLAGKGTRLRPHTHITPKPMLRIAGKPVMDYVMDDVKRLGDVEQVIYITGHLKEKVEAHARDDIGLPAVFVEQQVQDGTAGAVNLARPYVDQPVLIIFVDTIFDADLSIVHDTDADGIIWTKEVEDYQRFGVVVTDADGNMTRIVEKPKDPISKRANIGLYYVRNWKLLYEGIDHVLAQPPNKGEFYLTDAFQYMIDKGAKIRVIDVQGWYDAGQIETLIDTNRVMLEKGRARRPASLDAGARLVDPVYVEEGARITNSTVGPNVSVAAGTVIDGSEVRDTMIGANCRLTNCELRNSVIGDHVTLDGMRGSVTVGDHSEVRAAPRG</sequence>
<dbReference type="HOGENOM" id="CLU_029499_0_1_0"/>
<dbReference type="eggNOG" id="COG1208">
    <property type="taxonomic scope" value="Bacteria"/>
</dbReference>
<dbReference type="Gene3D" id="2.160.10.10">
    <property type="entry name" value="Hexapeptide repeat proteins"/>
    <property type="match status" value="1"/>
</dbReference>
<proteinExistence type="predicted"/>
<evidence type="ECO:0000256" key="1">
    <source>
        <dbReference type="ARBA" id="ARBA00022679"/>
    </source>
</evidence>
<protein>
    <submittedName>
        <fullName evidence="4">Nucleotidyl transferase</fullName>
    </submittedName>
</protein>
<accession>W0RK51</accession>
<dbReference type="PANTHER" id="PTHR43584">
    <property type="entry name" value="NUCLEOTIDYL TRANSFERASE"/>
    <property type="match status" value="1"/>
</dbReference>
<evidence type="ECO:0000313" key="4">
    <source>
        <dbReference type="EMBL" id="AHG91479.1"/>
    </source>
</evidence>
<dbReference type="InParanoid" id="W0RK51"/>
<reference evidence="4 5" key="1">
    <citation type="journal article" date="2014" name="Genome Announc.">
        <title>Genome Sequence and Methylome of Soil Bacterium Gemmatirosa kalamazoonensis KBS708T, a Member of the Rarely Cultivated Gemmatimonadetes Phylum.</title>
        <authorList>
            <person name="Debruyn J.M."/>
            <person name="Radosevich M."/>
            <person name="Wommack K.E."/>
            <person name="Polson S.W."/>
            <person name="Hauser L.J."/>
            <person name="Fawaz M.N."/>
            <person name="Korlach J."/>
            <person name="Tsai Y.C."/>
        </authorList>
    </citation>
    <scope>NUCLEOTIDE SEQUENCE [LARGE SCALE GENOMIC DNA]</scope>
    <source>
        <strain evidence="4 5">KBS708</strain>
    </source>
</reference>
<gene>
    <name evidence="4" type="ORF">J421_3942</name>
</gene>
<dbReference type="CDD" id="cd04181">
    <property type="entry name" value="NTP_transferase"/>
    <property type="match status" value="1"/>
</dbReference>
<evidence type="ECO:0000256" key="2">
    <source>
        <dbReference type="ARBA" id="ARBA00022695"/>
    </source>
</evidence>
<dbReference type="EMBL" id="CP007128">
    <property type="protein sequence ID" value="AHG91479.1"/>
    <property type="molecule type" value="Genomic_DNA"/>
</dbReference>
<name>W0RK51_9BACT</name>
<dbReference type="OrthoDB" id="9803871at2"/>
<evidence type="ECO:0000259" key="3">
    <source>
        <dbReference type="Pfam" id="PF00483"/>
    </source>
</evidence>
<dbReference type="Pfam" id="PF00483">
    <property type="entry name" value="NTP_transferase"/>
    <property type="match status" value="1"/>
</dbReference>
<dbReference type="PANTHER" id="PTHR43584:SF8">
    <property type="entry name" value="N-ACETYLMURAMATE ALPHA-1-PHOSPHATE URIDYLYLTRANSFERASE"/>
    <property type="match status" value="1"/>
</dbReference>
<dbReference type="InterPro" id="IPR050065">
    <property type="entry name" value="GlmU-like"/>
</dbReference>
<dbReference type="InterPro" id="IPR029044">
    <property type="entry name" value="Nucleotide-diphossugar_trans"/>
</dbReference>
<organism evidence="4 5">
    <name type="scientific">Gemmatirosa kalamazoonensis</name>
    <dbReference type="NCBI Taxonomy" id="861299"/>
    <lineage>
        <taxon>Bacteria</taxon>
        <taxon>Pseudomonadati</taxon>
        <taxon>Gemmatimonadota</taxon>
        <taxon>Gemmatimonadia</taxon>
        <taxon>Gemmatimonadales</taxon>
        <taxon>Gemmatimonadaceae</taxon>
        <taxon>Gemmatirosa</taxon>
    </lineage>
</organism>
<dbReference type="RefSeq" id="WP_148306409.1">
    <property type="nucleotide sequence ID" value="NZ_CP007128.1"/>
</dbReference>
<dbReference type="Proteomes" id="UP000019151">
    <property type="component" value="Chromosome"/>
</dbReference>
<keyword evidence="5" id="KW-1185">Reference proteome</keyword>
<keyword evidence="1 4" id="KW-0808">Transferase</keyword>
<keyword evidence="2" id="KW-0548">Nucleotidyltransferase</keyword>
<dbReference type="InterPro" id="IPR005835">
    <property type="entry name" value="NTP_transferase_dom"/>
</dbReference>
<dbReference type="KEGG" id="gba:J421_3942"/>
<feature type="domain" description="Nucleotidyl transferase" evidence="3">
    <location>
        <begin position="19"/>
        <end position="246"/>
    </location>
</feature>
<dbReference type="Gene3D" id="3.90.550.10">
    <property type="entry name" value="Spore Coat Polysaccharide Biosynthesis Protein SpsA, Chain A"/>
    <property type="match status" value="1"/>
</dbReference>
<evidence type="ECO:0000313" key="5">
    <source>
        <dbReference type="Proteomes" id="UP000019151"/>
    </source>
</evidence>
<dbReference type="STRING" id="861299.J421_3942"/>
<dbReference type="AlphaFoldDB" id="W0RK51"/>